<organism evidence="1 2">
    <name type="scientific">bacterium (Candidatus Gribaldobacteria) CG_4_10_14_0_8_um_filter_33_9</name>
    <dbReference type="NCBI Taxonomy" id="2014266"/>
    <lineage>
        <taxon>Bacteria</taxon>
        <taxon>Candidatus Gribaldobacteria</taxon>
    </lineage>
</organism>
<dbReference type="AlphaFoldDB" id="A0A2M7RND8"/>
<feature type="non-terminal residue" evidence="1">
    <location>
        <position position="81"/>
    </location>
</feature>
<proteinExistence type="predicted"/>
<name>A0A2M7RND8_9BACT</name>
<evidence type="ECO:0000313" key="2">
    <source>
        <dbReference type="Proteomes" id="UP000229371"/>
    </source>
</evidence>
<gene>
    <name evidence="1" type="ORF">COY61_01050</name>
</gene>
<protein>
    <submittedName>
        <fullName evidence="1">Uncharacterized protein</fullName>
    </submittedName>
</protein>
<dbReference type="EMBL" id="PFMI01000027">
    <property type="protein sequence ID" value="PIZ01000.1"/>
    <property type="molecule type" value="Genomic_DNA"/>
</dbReference>
<dbReference type="Proteomes" id="UP000229371">
    <property type="component" value="Unassembled WGS sequence"/>
</dbReference>
<sequence length="81" mass="9629">MEKLMKVYCLFCDKLYNVNIKTTIIDGIYIITTCPFCNNRFQDKIINYLDGQVNKICNISKKPKFYRVIVAQQIIQRLEMI</sequence>
<reference evidence="2" key="1">
    <citation type="submission" date="2017-09" db="EMBL/GenBank/DDBJ databases">
        <title>Depth-based differentiation of microbial function through sediment-hosted aquifers and enrichment of novel symbionts in the deep terrestrial subsurface.</title>
        <authorList>
            <person name="Probst A.J."/>
            <person name="Ladd B."/>
            <person name="Jarett J.K."/>
            <person name="Geller-Mcgrath D.E."/>
            <person name="Sieber C.M.K."/>
            <person name="Emerson J.B."/>
            <person name="Anantharaman K."/>
            <person name="Thomas B.C."/>
            <person name="Malmstrom R."/>
            <person name="Stieglmeier M."/>
            <person name="Klingl A."/>
            <person name="Woyke T."/>
            <person name="Ryan C.M."/>
            <person name="Banfield J.F."/>
        </authorList>
    </citation>
    <scope>NUCLEOTIDE SEQUENCE [LARGE SCALE GENOMIC DNA]</scope>
</reference>
<comment type="caution">
    <text evidence="1">The sequence shown here is derived from an EMBL/GenBank/DDBJ whole genome shotgun (WGS) entry which is preliminary data.</text>
</comment>
<accession>A0A2M7RND8</accession>
<evidence type="ECO:0000313" key="1">
    <source>
        <dbReference type="EMBL" id="PIZ01000.1"/>
    </source>
</evidence>